<keyword evidence="12" id="KW-1185">Reference proteome</keyword>
<keyword evidence="4 9" id="KW-0378">Hydrolase</keyword>
<dbReference type="GO" id="GO:0005525">
    <property type="term" value="F:GTP binding"/>
    <property type="evidence" value="ECO:0007669"/>
    <property type="project" value="UniProtKB-KW"/>
</dbReference>
<keyword evidence="7" id="KW-0539">Nucleus</keyword>
<dbReference type="EMBL" id="JADGJH010002130">
    <property type="protein sequence ID" value="KAJ3103024.1"/>
    <property type="molecule type" value="Genomic_DNA"/>
</dbReference>
<evidence type="ECO:0000256" key="3">
    <source>
        <dbReference type="ARBA" id="ARBA00022741"/>
    </source>
</evidence>
<feature type="compositionally biased region" description="Low complexity" evidence="10">
    <location>
        <begin position="25"/>
        <end position="41"/>
    </location>
</feature>
<protein>
    <recommendedName>
        <fullName evidence="9">GPN-loop GTPase</fullName>
        <ecNumber evidence="9">3.6.5.-</ecNumber>
    </recommendedName>
</protein>
<dbReference type="Proteomes" id="UP001211907">
    <property type="component" value="Unassembled WGS sequence"/>
</dbReference>
<dbReference type="InterPro" id="IPR030230">
    <property type="entry name" value="Gpn1/Npa3/XAB1"/>
</dbReference>
<dbReference type="FunFam" id="3.40.50.300:FF:000888">
    <property type="entry name" value="GPN-loop GTPase 1"/>
    <property type="match status" value="1"/>
</dbReference>
<dbReference type="Pfam" id="PF03029">
    <property type="entry name" value="ATP_bind_1"/>
    <property type="match status" value="1"/>
</dbReference>
<dbReference type="InterPro" id="IPR004130">
    <property type="entry name" value="Gpn"/>
</dbReference>
<evidence type="ECO:0000256" key="2">
    <source>
        <dbReference type="ARBA" id="ARBA00022490"/>
    </source>
</evidence>
<feature type="region of interest" description="Disordered" evidence="10">
    <location>
        <begin position="361"/>
        <end position="387"/>
    </location>
</feature>
<dbReference type="SUPFAM" id="SSF52540">
    <property type="entry name" value="P-loop containing nucleoside triphosphate hydrolases"/>
    <property type="match status" value="1"/>
</dbReference>
<dbReference type="GO" id="GO:0003924">
    <property type="term" value="F:GTPase activity"/>
    <property type="evidence" value="ECO:0007669"/>
    <property type="project" value="InterPro"/>
</dbReference>
<evidence type="ECO:0000256" key="8">
    <source>
        <dbReference type="ARBA" id="ARBA00055682"/>
    </source>
</evidence>
<keyword evidence="3 9" id="KW-0547">Nucleotide-binding</keyword>
<comment type="subunit">
    <text evidence="9">Binds to RNA polymerase II.</text>
</comment>
<comment type="caution">
    <text evidence="11">The sequence shown here is derived from an EMBL/GenBank/DDBJ whole genome shotgun (WGS) entry which is preliminary data.</text>
</comment>
<keyword evidence="5" id="KW-0175">Coiled coil</keyword>
<name>A0AAD5XDY3_9FUNG</name>
<evidence type="ECO:0000256" key="9">
    <source>
        <dbReference type="RuleBase" id="RU365059"/>
    </source>
</evidence>
<accession>A0AAD5XDY3</accession>
<keyword evidence="6 9" id="KW-0342">GTP-binding</keyword>
<comment type="function">
    <text evidence="8 9">Small GTPase required for proper nuclear import of RNA polymerase II (RNAPII). May act at an RNAP assembly step prior to nuclear import.</text>
</comment>
<dbReference type="GO" id="GO:0005634">
    <property type="term" value="C:nucleus"/>
    <property type="evidence" value="ECO:0007669"/>
    <property type="project" value="UniProtKB-SubCell"/>
</dbReference>
<feature type="compositionally biased region" description="Basic and acidic residues" evidence="10">
    <location>
        <begin position="361"/>
        <end position="375"/>
    </location>
</feature>
<evidence type="ECO:0000313" key="12">
    <source>
        <dbReference type="Proteomes" id="UP001211907"/>
    </source>
</evidence>
<keyword evidence="2 9" id="KW-0963">Cytoplasm</keyword>
<dbReference type="EC" id="3.6.5.-" evidence="9"/>
<dbReference type="PANTHER" id="PTHR21231">
    <property type="entry name" value="XPA-BINDING PROTEIN 1-RELATED"/>
    <property type="match status" value="1"/>
</dbReference>
<organism evidence="11 12">
    <name type="scientific">Physocladia obscura</name>
    <dbReference type="NCBI Taxonomy" id="109957"/>
    <lineage>
        <taxon>Eukaryota</taxon>
        <taxon>Fungi</taxon>
        <taxon>Fungi incertae sedis</taxon>
        <taxon>Chytridiomycota</taxon>
        <taxon>Chytridiomycota incertae sedis</taxon>
        <taxon>Chytridiomycetes</taxon>
        <taxon>Chytridiales</taxon>
        <taxon>Chytriomycetaceae</taxon>
        <taxon>Physocladia</taxon>
    </lineage>
</organism>
<evidence type="ECO:0000256" key="4">
    <source>
        <dbReference type="ARBA" id="ARBA00022801"/>
    </source>
</evidence>
<proteinExistence type="inferred from homology"/>
<evidence type="ECO:0000256" key="7">
    <source>
        <dbReference type="ARBA" id="ARBA00023242"/>
    </source>
</evidence>
<evidence type="ECO:0000256" key="1">
    <source>
        <dbReference type="ARBA" id="ARBA00005290"/>
    </source>
</evidence>
<reference evidence="11" key="1">
    <citation type="submission" date="2020-05" db="EMBL/GenBank/DDBJ databases">
        <title>Phylogenomic resolution of chytrid fungi.</title>
        <authorList>
            <person name="Stajich J.E."/>
            <person name="Amses K."/>
            <person name="Simmons R."/>
            <person name="Seto K."/>
            <person name="Myers J."/>
            <person name="Bonds A."/>
            <person name="Quandt C.A."/>
            <person name="Barry K."/>
            <person name="Liu P."/>
            <person name="Grigoriev I."/>
            <person name="Longcore J.E."/>
            <person name="James T.Y."/>
        </authorList>
    </citation>
    <scope>NUCLEOTIDE SEQUENCE</scope>
    <source>
        <strain evidence="11">JEL0513</strain>
    </source>
</reference>
<comment type="subcellular location">
    <subcellularLocation>
        <location evidence="9">Cytoplasm</location>
    </subcellularLocation>
    <subcellularLocation>
        <location evidence="9">Nucleus</location>
    </subcellularLocation>
</comment>
<evidence type="ECO:0000256" key="6">
    <source>
        <dbReference type="ARBA" id="ARBA00023134"/>
    </source>
</evidence>
<feature type="compositionally biased region" description="Polar residues" evidence="10">
    <location>
        <begin position="14"/>
        <end position="24"/>
    </location>
</feature>
<dbReference type="PANTHER" id="PTHR21231:SF8">
    <property type="entry name" value="GPN-LOOP GTPASE 1"/>
    <property type="match status" value="1"/>
</dbReference>
<evidence type="ECO:0000256" key="5">
    <source>
        <dbReference type="ARBA" id="ARBA00023054"/>
    </source>
</evidence>
<comment type="similarity">
    <text evidence="1 9">Belongs to the GPN-loop GTPase family.</text>
</comment>
<dbReference type="GO" id="GO:0005737">
    <property type="term" value="C:cytoplasm"/>
    <property type="evidence" value="ECO:0007669"/>
    <property type="project" value="UniProtKB-SubCell"/>
</dbReference>
<evidence type="ECO:0000313" key="11">
    <source>
        <dbReference type="EMBL" id="KAJ3103024.1"/>
    </source>
</evidence>
<sequence length="387" mass="41970">MSSTTNAAFPIPQATASAGNTGTNSKQSASSTGKQSASSTGKQPPVILCVGLRLTASVYTRKQTPYVINLDPAVGKLPFACNIDIQDAVNYKQVMSQYQLGPNGAIITSLNLFTTKFDQVLDLVTKRAPELDYVLVDTPGQIEIFTWSASGQIITDTLASLLPTVLAYVIDTPRSTSPATFVSNMMYALSILYKTKLPMILVFNKCDVVDAAFARDWMTDFEAFQDAVRADEDAGFMGSLVGSMGMVLEEFYNALKVVSVSAVTGAGMDDFFSAVDEAVAEYYVDYKPAMDKKMADKKEALQKSRQENLTKLMLDMAVDNENGGKEVKMSSTAINVGKTAESNFYDDDGANEDEEIFSVTLEDRSTPSRAADESFNRFLGKATSSQK</sequence>
<evidence type="ECO:0000256" key="10">
    <source>
        <dbReference type="SAM" id="MobiDB-lite"/>
    </source>
</evidence>
<dbReference type="CDD" id="cd17870">
    <property type="entry name" value="GPN1"/>
    <property type="match status" value="1"/>
</dbReference>
<dbReference type="InterPro" id="IPR027417">
    <property type="entry name" value="P-loop_NTPase"/>
</dbReference>
<feature type="region of interest" description="Disordered" evidence="10">
    <location>
        <begin position="1"/>
        <end position="42"/>
    </location>
</feature>
<gene>
    <name evidence="11" type="ORF">HK100_004277</name>
</gene>
<dbReference type="Gene3D" id="3.40.50.300">
    <property type="entry name" value="P-loop containing nucleotide triphosphate hydrolases"/>
    <property type="match status" value="1"/>
</dbReference>
<dbReference type="AlphaFoldDB" id="A0AAD5XDY3"/>